<dbReference type="Proteomes" id="UP000663844">
    <property type="component" value="Unassembled WGS sequence"/>
</dbReference>
<dbReference type="PROSITE" id="PS51855">
    <property type="entry name" value="MGS"/>
    <property type="match status" value="1"/>
</dbReference>
<feature type="non-terminal residue" evidence="6">
    <location>
        <position position="172"/>
    </location>
</feature>
<reference evidence="6" key="1">
    <citation type="submission" date="2021-02" db="EMBL/GenBank/DDBJ databases">
        <authorList>
            <person name="Nowell W R."/>
        </authorList>
    </citation>
    <scope>NUCLEOTIDE SEQUENCE</scope>
</reference>
<feature type="region of interest" description="Disordered" evidence="4">
    <location>
        <begin position="97"/>
        <end position="116"/>
    </location>
</feature>
<keyword evidence="1" id="KW-0436">Ligase</keyword>
<dbReference type="GO" id="GO:0005524">
    <property type="term" value="F:ATP binding"/>
    <property type="evidence" value="ECO:0007669"/>
    <property type="project" value="UniProtKB-KW"/>
</dbReference>
<proteinExistence type="predicted"/>
<dbReference type="GO" id="GO:0004070">
    <property type="term" value="F:aspartate carbamoyltransferase activity"/>
    <property type="evidence" value="ECO:0007669"/>
    <property type="project" value="TreeGrafter"/>
</dbReference>
<dbReference type="InterPro" id="IPR011607">
    <property type="entry name" value="MGS-like_dom"/>
</dbReference>
<dbReference type="PANTHER" id="PTHR11405:SF5">
    <property type="entry name" value="CAD PROTEIN"/>
    <property type="match status" value="1"/>
</dbReference>
<dbReference type="SMART" id="SM00851">
    <property type="entry name" value="MGS"/>
    <property type="match status" value="1"/>
</dbReference>
<dbReference type="GO" id="GO:0019240">
    <property type="term" value="P:citrulline biosynthetic process"/>
    <property type="evidence" value="ECO:0007669"/>
    <property type="project" value="TreeGrafter"/>
</dbReference>
<dbReference type="FunFam" id="3.40.50.1380:FF:000005">
    <property type="entry name" value="CAD protein-like isoform X1"/>
    <property type="match status" value="1"/>
</dbReference>
<evidence type="ECO:0000256" key="4">
    <source>
        <dbReference type="SAM" id="MobiDB-lite"/>
    </source>
</evidence>
<dbReference type="GO" id="GO:0005829">
    <property type="term" value="C:cytosol"/>
    <property type="evidence" value="ECO:0007669"/>
    <property type="project" value="TreeGrafter"/>
</dbReference>
<dbReference type="GO" id="GO:0004151">
    <property type="term" value="F:dihydroorotase activity"/>
    <property type="evidence" value="ECO:0007669"/>
    <property type="project" value="TreeGrafter"/>
</dbReference>
<keyword evidence="2" id="KW-0547">Nucleotide-binding</keyword>
<protein>
    <recommendedName>
        <fullName evidence="5">MGS-like domain-containing protein</fullName>
    </recommendedName>
</protein>
<comment type="caution">
    <text evidence="6">The sequence shown here is derived from an EMBL/GenBank/DDBJ whole genome shotgun (WGS) entry which is preliminary data.</text>
</comment>
<dbReference type="AlphaFoldDB" id="A0A820LSG5"/>
<feature type="non-terminal residue" evidence="6">
    <location>
        <position position="1"/>
    </location>
</feature>
<dbReference type="SUPFAM" id="SSF56059">
    <property type="entry name" value="Glutathione synthetase ATP-binding domain-like"/>
    <property type="match status" value="1"/>
</dbReference>
<dbReference type="GO" id="GO:0006207">
    <property type="term" value="P:'de novo' pyrimidine nucleobase biosynthetic process"/>
    <property type="evidence" value="ECO:0007669"/>
    <property type="project" value="TreeGrafter"/>
</dbReference>
<dbReference type="Pfam" id="PF02142">
    <property type="entry name" value="MGS"/>
    <property type="match status" value="1"/>
</dbReference>
<evidence type="ECO:0000256" key="2">
    <source>
        <dbReference type="ARBA" id="ARBA00022741"/>
    </source>
</evidence>
<dbReference type="GO" id="GO:0006541">
    <property type="term" value="P:glutamine metabolic process"/>
    <property type="evidence" value="ECO:0007669"/>
    <property type="project" value="TreeGrafter"/>
</dbReference>
<evidence type="ECO:0000313" key="6">
    <source>
        <dbReference type="EMBL" id="CAF4361452.1"/>
    </source>
</evidence>
<organism evidence="6 7">
    <name type="scientific">Adineta steineri</name>
    <dbReference type="NCBI Taxonomy" id="433720"/>
    <lineage>
        <taxon>Eukaryota</taxon>
        <taxon>Metazoa</taxon>
        <taxon>Spiralia</taxon>
        <taxon>Gnathifera</taxon>
        <taxon>Rotifera</taxon>
        <taxon>Eurotatoria</taxon>
        <taxon>Bdelloidea</taxon>
        <taxon>Adinetida</taxon>
        <taxon>Adinetidae</taxon>
        <taxon>Adineta</taxon>
    </lineage>
</organism>
<name>A0A820LSG5_9BILA</name>
<evidence type="ECO:0000259" key="5">
    <source>
        <dbReference type="PROSITE" id="PS51855"/>
    </source>
</evidence>
<evidence type="ECO:0000256" key="1">
    <source>
        <dbReference type="ARBA" id="ARBA00022598"/>
    </source>
</evidence>
<feature type="domain" description="MGS-like" evidence="5">
    <location>
        <begin position="35"/>
        <end position="172"/>
    </location>
</feature>
<accession>A0A820LSG5</accession>
<evidence type="ECO:0000256" key="3">
    <source>
        <dbReference type="ARBA" id="ARBA00022840"/>
    </source>
</evidence>
<evidence type="ECO:0000313" key="7">
    <source>
        <dbReference type="Proteomes" id="UP000663844"/>
    </source>
</evidence>
<dbReference type="SUPFAM" id="SSF52335">
    <property type="entry name" value="Methylglyoxal synthase-like"/>
    <property type="match status" value="1"/>
</dbReference>
<dbReference type="PANTHER" id="PTHR11405">
    <property type="entry name" value="CARBAMOYLTRANSFERASE FAMILY MEMBER"/>
    <property type="match status" value="1"/>
</dbReference>
<sequence length="172" mass="19060">ADVLLGVEMMSTGEVACFGVDRFDAYLKALISTGYRLPKKNILISVGSYKAKQELLTPIRTLKQLGYELYASIGTADYFEANGISIHPIDWKYEQSETNSNGYENGNSHLDSPSMENNPQTTIADYLANGSFDLVINIPMRSAGTFRASSFVTQGYRCRRLATDYSVPLMTD</sequence>
<gene>
    <name evidence="6" type="ORF">OXD698_LOCUS49332</name>
</gene>
<keyword evidence="3" id="KW-0067">ATP-binding</keyword>
<dbReference type="GO" id="GO:0004088">
    <property type="term" value="F:carbamoyl-phosphate synthase (glutamine-hydrolyzing) activity"/>
    <property type="evidence" value="ECO:0007669"/>
    <property type="project" value="TreeGrafter"/>
</dbReference>
<dbReference type="GO" id="GO:0006228">
    <property type="term" value="P:UTP biosynthetic process"/>
    <property type="evidence" value="ECO:0007669"/>
    <property type="project" value="TreeGrafter"/>
</dbReference>
<dbReference type="Gene3D" id="3.40.50.1380">
    <property type="entry name" value="Methylglyoxal synthase-like domain"/>
    <property type="match status" value="1"/>
</dbReference>
<dbReference type="InterPro" id="IPR036914">
    <property type="entry name" value="MGS-like_dom_sf"/>
</dbReference>
<dbReference type="EMBL" id="CAJOAZ010021985">
    <property type="protein sequence ID" value="CAF4361452.1"/>
    <property type="molecule type" value="Genomic_DNA"/>
</dbReference>